<keyword evidence="2" id="KW-1185">Reference proteome</keyword>
<name>A0ABS1Q965_9ACTN</name>
<dbReference type="Proteomes" id="UP000621510">
    <property type="component" value="Unassembled WGS sequence"/>
</dbReference>
<dbReference type="RefSeq" id="WP_201858661.1">
    <property type="nucleotide sequence ID" value="NZ_JAERRG010000073.1"/>
</dbReference>
<proteinExistence type="predicted"/>
<organism evidence="1 2">
    <name type="scientific">Streptomyces endocoffeicus</name>
    <dbReference type="NCBI Taxonomy" id="2898945"/>
    <lineage>
        <taxon>Bacteria</taxon>
        <taxon>Bacillati</taxon>
        <taxon>Actinomycetota</taxon>
        <taxon>Actinomycetes</taxon>
        <taxon>Kitasatosporales</taxon>
        <taxon>Streptomycetaceae</taxon>
        <taxon>Streptomyces</taxon>
    </lineage>
</organism>
<protein>
    <submittedName>
        <fullName evidence="1">Uncharacterized protein</fullName>
    </submittedName>
</protein>
<accession>A0ABS1Q965</accession>
<evidence type="ECO:0000313" key="1">
    <source>
        <dbReference type="EMBL" id="MBL1120915.1"/>
    </source>
</evidence>
<evidence type="ECO:0000313" key="2">
    <source>
        <dbReference type="Proteomes" id="UP000621510"/>
    </source>
</evidence>
<gene>
    <name evidence="1" type="ORF">JK364_53020</name>
</gene>
<dbReference type="EMBL" id="JAERRG010000073">
    <property type="protein sequence ID" value="MBL1120915.1"/>
    <property type="molecule type" value="Genomic_DNA"/>
</dbReference>
<sequence>MAHAIAWIFEELLRLNGHGADMVRPYLVTNEQRSQGCPWAELVCAPHGMVMAR</sequence>
<reference evidence="1 2" key="1">
    <citation type="submission" date="2021-01" db="EMBL/GenBank/DDBJ databases">
        <title>WGS of actinomycetes isolated from Thailand.</title>
        <authorList>
            <person name="Thawai C."/>
        </authorList>
    </citation>
    <scope>NUCLEOTIDE SEQUENCE [LARGE SCALE GENOMIC DNA]</scope>
    <source>
        <strain evidence="1 2">CA3R110</strain>
    </source>
</reference>
<comment type="caution">
    <text evidence="1">The sequence shown here is derived from an EMBL/GenBank/DDBJ whole genome shotgun (WGS) entry which is preliminary data.</text>
</comment>